<sequence>MLILVVYVITPCLTSSVMKLSDKQAKTANRYFFMAFEFWMAQRYEGGNSY</sequence>
<accession>M7X8Q0</accession>
<gene>
    <name evidence="1" type="ORF">C943_04089</name>
</gene>
<dbReference type="STRING" id="1239962.C943_04089"/>
<evidence type="ECO:0000313" key="2">
    <source>
        <dbReference type="Proteomes" id="UP000010953"/>
    </source>
</evidence>
<dbReference type="InParanoid" id="M7X8Q0"/>
<name>M7X8Q0_9BACT</name>
<dbReference type="Proteomes" id="UP000010953">
    <property type="component" value="Unassembled WGS sequence"/>
</dbReference>
<keyword evidence="2" id="KW-1185">Reference proteome</keyword>
<dbReference type="AlphaFoldDB" id="M7X8Q0"/>
<reference evidence="1" key="1">
    <citation type="submission" date="2013-01" db="EMBL/GenBank/DDBJ databases">
        <title>Genome assembly of Mariniradius saccharolyticus AK6.</title>
        <authorList>
            <person name="Vaidya B."/>
            <person name="Khatri I."/>
            <person name="Tanuku N.R.S."/>
            <person name="Subramanian S."/>
            <person name="Pinnaka A."/>
        </authorList>
    </citation>
    <scope>NUCLEOTIDE SEQUENCE [LARGE SCALE GENOMIC DNA]</scope>
    <source>
        <strain evidence="1">AK6</strain>
    </source>
</reference>
<protein>
    <submittedName>
        <fullName evidence="1">Uncharacterized protein</fullName>
    </submittedName>
</protein>
<evidence type="ECO:0000313" key="1">
    <source>
        <dbReference type="EMBL" id="EMS33770.1"/>
    </source>
</evidence>
<dbReference type="EMBL" id="AMZY02000008">
    <property type="protein sequence ID" value="EMS33770.1"/>
    <property type="molecule type" value="Genomic_DNA"/>
</dbReference>
<comment type="caution">
    <text evidence="1">The sequence shown here is derived from an EMBL/GenBank/DDBJ whole genome shotgun (WGS) entry which is preliminary data.</text>
</comment>
<organism evidence="1 2">
    <name type="scientific">Mariniradius saccharolyticus AK6</name>
    <dbReference type="NCBI Taxonomy" id="1239962"/>
    <lineage>
        <taxon>Bacteria</taxon>
        <taxon>Pseudomonadati</taxon>
        <taxon>Bacteroidota</taxon>
        <taxon>Cytophagia</taxon>
        <taxon>Cytophagales</taxon>
        <taxon>Cyclobacteriaceae</taxon>
        <taxon>Mariniradius</taxon>
    </lineage>
</organism>
<proteinExistence type="predicted"/>